<keyword evidence="3" id="KW-1185">Reference proteome</keyword>
<organism evidence="2 3">
    <name type="scientific">Dyella thiooxydans</name>
    <dbReference type="NCBI Taxonomy" id="445710"/>
    <lineage>
        <taxon>Bacteria</taxon>
        <taxon>Pseudomonadati</taxon>
        <taxon>Pseudomonadota</taxon>
        <taxon>Gammaproteobacteria</taxon>
        <taxon>Lysobacterales</taxon>
        <taxon>Rhodanobacteraceae</taxon>
        <taxon>Dyella</taxon>
    </lineage>
</organism>
<dbReference type="OrthoDB" id="9798761at2"/>
<dbReference type="Pfam" id="PF03235">
    <property type="entry name" value="GmrSD_N"/>
    <property type="match status" value="1"/>
</dbReference>
<evidence type="ECO:0000313" key="2">
    <source>
        <dbReference type="EMBL" id="AND68964.1"/>
    </source>
</evidence>
<dbReference type="PATRIC" id="fig|445710.3.peg.1508"/>
<protein>
    <recommendedName>
        <fullName evidence="1">GmrSD restriction endonucleases N-terminal domain-containing protein</fullName>
    </recommendedName>
</protein>
<accession>A0A160N0I8</accession>
<reference evidence="2 3" key="1">
    <citation type="submission" date="2016-02" db="EMBL/GenBank/DDBJ databases">
        <title>Complete genome sequencing and analysis of ATSB10, Dyella thiooxydans isolated from rhizosphere soil of sunflower (Helianthus annuus L.).</title>
        <authorList>
            <person name="Lee Y."/>
            <person name="Hwangbo K."/>
            <person name="Chung H."/>
            <person name="Yoo J."/>
            <person name="Kim K.Y."/>
            <person name="Sa T.M."/>
            <person name="Um Y."/>
            <person name="Madhaiyan M."/>
        </authorList>
    </citation>
    <scope>NUCLEOTIDE SEQUENCE [LARGE SCALE GENOMIC DNA]</scope>
    <source>
        <strain evidence="2 3">ATSB10</strain>
    </source>
</reference>
<dbReference type="EMBL" id="CP014841">
    <property type="protein sequence ID" value="AND68964.1"/>
    <property type="molecule type" value="Genomic_DNA"/>
</dbReference>
<evidence type="ECO:0000259" key="1">
    <source>
        <dbReference type="Pfam" id="PF03235"/>
    </source>
</evidence>
<proteinExistence type="predicted"/>
<dbReference type="Proteomes" id="UP000077255">
    <property type="component" value="Chromosome"/>
</dbReference>
<sequence>MTQLPAASARPDIIAVNDLLDGVVSGEYRVPRFQRPYVWSPEDMLQLFDSVLKGYPIGSLLIWQTERSDIASLKAIGPIVLPSDGPLVKSYVVDGHQRLATLLGVLKLPENHPCERLEDWRWWIAYDLKAEQFVHLKGTCRSVPLHFLPLRNILRTVDFARRTRDIAASSAYSETEASLLLDKADALQRALREYRLPLTILKNGSIDDAVTIFARINQRGRDMTPDQMLSALTYSDAAGNAFDLASSIDELLGSLRATGFGDLHRRIILQVVLAIAGLDFTRPSYERLVDRSSAARMRAAVQTASQALLETAGFLNEQVGLRTSKLLPYSSIFVLLSIFFAEHGAVRSQLSANLLMSLKKWFWATSFNGWFAGANTTDLRRAADILRAVSREEAGPEFASEFLSRPIRPFPTAFDRRSARIRASLLVQISNVLLDPKTGEAINGTAIFSSPDTADIPYFFPNQSRPNVSNPANRVILPAGYSRNARGVFAALPDDANGVEIQRSHLLSAAAMECLRNDDCDGFIAERERAITDFESSFLAQFDLQVDRDAVRASDEVDSV</sequence>
<name>A0A160N0I8_9GAMM</name>
<dbReference type="RefSeq" id="WP_063671701.1">
    <property type="nucleotide sequence ID" value="NZ_CP014841.1"/>
</dbReference>
<feature type="domain" description="GmrSD restriction endonucleases N-terminal" evidence="1">
    <location>
        <begin position="17"/>
        <end position="232"/>
    </location>
</feature>
<dbReference type="AlphaFoldDB" id="A0A160N0I8"/>
<dbReference type="STRING" id="445710.ATSB10_15100"/>
<dbReference type="KEGG" id="dtx:ATSB10_15100"/>
<dbReference type="PANTHER" id="PTHR37292:SF2">
    <property type="entry name" value="DUF262 DOMAIN-CONTAINING PROTEIN"/>
    <property type="match status" value="1"/>
</dbReference>
<evidence type="ECO:0000313" key="3">
    <source>
        <dbReference type="Proteomes" id="UP000077255"/>
    </source>
</evidence>
<gene>
    <name evidence="2" type="ORF">ATSB10_15100</name>
</gene>
<dbReference type="InterPro" id="IPR004919">
    <property type="entry name" value="GmrSD_N"/>
</dbReference>
<dbReference type="PANTHER" id="PTHR37292">
    <property type="entry name" value="VNG6097C"/>
    <property type="match status" value="1"/>
</dbReference>